<proteinExistence type="predicted"/>
<name>A0ACC4CNS8_POPAL</name>
<protein>
    <submittedName>
        <fullName evidence="1">Uncharacterized protein</fullName>
    </submittedName>
</protein>
<comment type="caution">
    <text evidence="1">The sequence shown here is derived from an EMBL/GenBank/DDBJ whole genome shotgun (WGS) entry which is preliminary data.</text>
</comment>
<accession>A0ACC4CNS8</accession>
<sequence>MESTRTAVGYRFKPSSIELLIHYLLKKVKSKPLPCDSIIECDLYNNNAEEWWEMLKKSEEHDIYCFTKLKKKGHGGSNKDRVSKSGTWKGTQKTKEIYVRSNGHDMQVGSKRAFRFIPKSSIGFEINGKVLMDEYQLASDLLHGIESPDQDYVVSHIKYEKHSTTSALPALVSSSVESIGSVLEIELVPYTAVKMEMTWANSCLRTLQQGNELDAAALLK</sequence>
<reference evidence="1 2" key="1">
    <citation type="journal article" date="2024" name="Plant Biotechnol. J.">
        <title>Genome and CRISPR/Cas9 system of a widespread forest tree (Populus alba) in the world.</title>
        <authorList>
            <person name="Liu Y.J."/>
            <person name="Jiang P.F."/>
            <person name="Han X.M."/>
            <person name="Li X.Y."/>
            <person name="Wang H.M."/>
            <person name="Wang Y.J."/>
            <person name="Wang X.X."/>
            <person name="Zeng Q.Y."/>
        </authorList>
    </citation>
    <scope>NUCLEOTIDE SEQUENCE [LARGE SCALE GENOMIC DNA]</scope>
    <source>
        <strain evidence="2">cv. PAL-ZL1</strain>
    </source>
</reference>
<dbReference type="Proteomes" id="UP000309997">
    <property type="component" value="Unassembled WGS sequence"/>
</dbReference>
<keyword evidence="2" id="KW-1185">Reference proteome</keyword>
<gene>
    <name evidence="1" type="ORF">D5086_007175</name>
</gene>
<evidence type="ECO:0000313" key="2">
    <source>
        <dbReference type="Proteomes" id="UP000309997"/>
    </source>
</evidence>
<organism evidence="1 2">
    <name type="scientific">Populus alba</name>
    <name type="common">White poplar</name>
    <dbReference type="NCBI Taxonomy" id="43335"/>
    <lineage>
        <taxon>Eukaryota</taxon>
        <taxon>Viridiplantae</taxon>
        <taxon>Streptophyta</taxon>
        <taxon>Embryophyta</taxon>
        <taxon>Tracheophyta</taxon>
        <taxon>Spermatophyta</taxon>
        <taxon>Magnoliopsida</taxon>
        <taxon>eudicotyledons</taxon>
        <taxon>Gunneridae</taxon>
        <taxon>Pentapetalae</taxon>
        <taxon>rosids</taxon>
        <taxon>fabids</taxon>
        <taxon>Malpighiales</taxon>
        <taxon>Salicaceae</taxon>
        <taxon>Saliceae</taxon>
        <taxon>Populus</taxon>
    </lineage>
</organism>
<evidence type="ECO:0000313" key="1">
    <source>
        <dbReference type="EMBL" id="KAL3599257.1"/>
    </source>
</evidence>
<dbReference type="EMBL" id="RCHU02000003">
    <property type="protein sequence ID" value="KAL3599257.1"/>
    <property type="molecule type" value="Genomic_DNA"/>
</dbReference>